<dbReference type="Gene3D" id="3.90.79.20">
    <property type="match status" value="1"/>
</dbReference>
<feature type="region of interest" description="Disordered" evidence="11">
    <location>
        <begin position="1"/>
        <end position="38"/>
    </location>
</feature>
<sequence>MGSGHAFRVRPRASARPIATPSPRPSLTGFRGRCDDDEPNCRAEDRYRAHELRRCPVSDGPLSIPLARHLLDRDADSRSRDGLLESLLADPITRVIAVHRGRALLSGEGEGADQGADDGAAAVAAPALALLDPDAATGAEQYLYLGRSTDGPRAGTPLVAAIVGDEVAARIEPDPARWATLRAAAPLLSDSDAGLFAEIASVANWHASHGFCPRCGTATIPQQAGWVRHCPKDDIDIFPRTDPAVIVLITDADDRVLLGSNATWTPGRYSLLAGFVEPGESLEHAVIREMKEESGVDVVDPVYRGSQPWPFPASIMLGFHARLSDAQDPESLVPDGVEIVDLRWLTREQLASPGSGVLLPGAASIARALLEDWYGGPIPDHEGRW</sequence>
<evidence type="ECO:0000256" key="8">
    <source>
        <dbReference type="ARBA" id="ARBA00023027"/>
    </source>
</evidence>
<dbReference type="InterPro" id="IPR020084">
    <property type="entry name" value="NUDIX_hydrolase_CS"/>
</dbReference>
<dbReference type="AlphaFoldDB" id="A0A4Y9QUZ4"/>
<keyword evidence="6 10" id="KW-0378">Hydrolase</keyword>
<evidence type="ECO:0000256" key="3">
    <source>
        <dbReference type="ARBA" id="ARBA00009595"/>
    </source>
</evidence>
<evidence type="ECO:0000256" key="10">
    <source>
        <dbReference type="RuleBase" id="RU003476"/>
    </source>
</evidence>
<accession>A0A4Y9QUZ4</accession>
<dbReference type="InterPro" id="IPR015376">
    <property type="entry name" value="Znr_NADH_PPase"/>
</dbReference>
<feature type="domain" description="Nudix hydrolase" evidence="12">
    <location>
        <begin position="239"/>
        <end position="371"/>
    </location>
</feature>
<evidence type="ECO:0000313" key="13">
    <source>
        <dbReference type="EMBL" id="TFV94845.1"/>
    </source>
</evidence>
<evidence type="ECO:0000256" key="9">
    <source>
        <dbReference type="ARBA" id="ARBA00023679"/>
    </source>
</evidence>
<dbReference type="InterPro" id="IPR020476">
    <property type="entry name" value="Nudix_hydrolase"/>
</dbReference>
<dbReference type="PANTHER" id="PTHR42904">
    <property type="entry name" value="NUDIX HYDROLASE, NUDC SUBFAMILY"/>
    <property type="match status" value="1"/>
</dbReference>
<dbReference type="EC" id="3.6.1.22" evidence="4"/>
<dbReference type="PRINTS" id="PR00502">
    <property type="entry name" value="NUDIXFAMILY"/>
</dbReference>
<keyword evidence="8" id="KW-0520">NAD</keyword>
<evidence type="ECO:0000256" key="11">
    <source>
        <dbReference type="SAM" id="MobiDB-lite"/>
    </source>
</evidence>
<dbReference type="GO" id="GO:0019677">
    <property type="term" value="P:NAD+ catabolic process"/>
    <property type="evidence" value="ECO:0007669"/>
    <property type="project" value="TreeGrafter"/>
</dbReference>
<dbReference type="PANTHER" id="PTHR42904:SF6">
    <property type="entry name" value="NAD-CAPPED RNA HYDROLASE NUDT12"/>
    <property type="match status" value="1"/>
</dbReference>
<dbReference type="GO" id="GO:0005829">
    <property type="term" value="C:cytosol"/>
    <property type="evidence" value="ECO:0007669"/>
    <property type="project" value="TreeGrafter"/>
</dbReference>
<dbReference type="InterPro" id="IPR015375">
    <property type="entry name" value="NADH_PPase-like_N"/>
</dbReference>
<dbReference type="Proteomes" id="UP000298127">
    <property type="component" value="Unassembled WGS sequence"/>
</dbReference>
<dbReference type="GO" id="GO:0110153">
    <property type="term" value="F:RNA NAD-cap (NMN-forming) hydrolase activity"/>
    <property type="evidence" value="ECO:0007669"/>
    <property type="project" value="RHEA"/>
</dbReference>
<dbReference type="InterPro" id="IPR049734">
    <property type="entry name" value="NudC-like_C"/>
</dbReference>
<dbReference type="PROSITE" id="PS00893">
    <property type="entry name" value="NUDIX_BOX"/>
    <property type="match status" value="1"/>
</dbReference>
<name>A0A4Y9QUZ4_9MICO</name>
<dbReference type="NCBIfam" id="NF001299">
    <property type="entry name" value="PRK00241.1"/>
    <property type="match status" value="1"/>
</dbReference>
<evidence type="ECO:0000259" key="12">
    <source>
        <dbReference type="PROSITE" id="PS51462"/>
    </source>
</evidence>
<comment type="catalytic activity">
    <reaction evidence="9">
        <text>a 5'-end NAD(+)-phospho-ribonucleoside in mRNA + H2O = a 5'-end phospho-adenosine-phospho-ribonucleoside in mRNA + beta-nicotinamide D-ribonucleotide + 2 H(+)</text>
        <dbReference type="Rhea" id="RHEA:60876"/>
        <dbReference type="Rhea" id="RHEA-COMP:15698"/>
        <dbReference type="Rhea" id="RHEA-COMP:15719"/>
        <dbReference type="ChEBI" id="CHEBI:14649"/>
        <dbReference type="ChEBI" id="CHEBI:15377"/>
        <dbReference type="ChEBI" id="CHEBI:15378"/>
        <dbReference type="ChEBI" id="CHEBI:144029"/>
        <dbReference type="ChEBI" id="CHEBI:144051"/>
    </reaction>
    <physiologicalReaction direction="left-to-right" evidence="9">
        <dbReference type="Rhea" id="RHEA:60877"/>
    </physiologicalReaction>
</comment>
<dbReference type="Pfam" id="PF09297">
    <property type="entry name" value="Zn_ribbon_NUD"/>
    <property type="match status" value="1"/>
</dbReference>
<evidence type="ECO:0000256" key="6">
    <source>
        <dbReference type="ARBA" id="ARBA00022801"/>
    </source>
</evidence>
<dbReference type="InterPro" id="IPR050241">
    <property type="entry name" value="NAD-cap_RNA_hydrolase_NudC"/>
</dbReference>
<dbReference type="Pfam" id="PF09296">
    <property type="entry name" value="NUDIX-like"/>
    <property type="match status" value="1"/>
</dbReference>
<keyword evidence="5" id="KW-0479">Metal-binding</keyword>
<organism evidence="13 14">
    <name type="scientific">Orlajensenia leifsoniae</name>
    <dbReference type="NCBI Taxonomy" id="2561933"/>
    <lineage>
        <taxon>Bacteria</taxon>
        <taxon>Bacillati</taxon>
        <taxon>Actinomycetota</taxon>
        <taxon>Actinomycetes</taxon>
        <taxon>Micrococcales</taxon>
        <taxon>Microbacteriaceae</taxon>
        <taxon>Orlajensenia</taxon>
    </lineage>
</organism>
<dbReference type="Gene3D" id="3.90.79.10">
    <property type="entry name" value="Nucleoside Triphosphate Pyrophosphohydrolase"/>
    <property type="match status" value="1"/>
</dbReference>
<dbReference type="SUPFAM" id="SSF55811">
    <property type="entry name" value="Nudix"/>
    <property type="match status" value="1"/>
</dbReference>
<dbReference type="InterPro" id="IPR000086">
    <property type="entry name" value="NUDIX_hydrolase_dom"/>
</dbReference>
<dbReference type="GO" id="GO:0006742">
    <property type="term" value="P:NADP+ catabolic process"/>
    <property type="evidence" value="ECO:0007669"/>
    <property type="project" value="TreeGrafter"/>
</dbReference>
<comment type="cofactor">
    <cofactor evidence="1">
        <name>Mg(2+)</name>
        <dbReference type="ChEBI" id="CHEBI:18420"/>
    </cofactor>
</comment>
<keyword evidence="14" id="KW-1185">Reference proteome</keyword>
<dbReference type="PROSITE" id="PS51462">
    <property type="entry name" value="NUDIX"/>
    <property type="match status" value="1"/>
</dbReference>
<gene>
    <name evidence="13" type="primary">nudC</name>
    <name evidence="13" type="ORF">E4M00_16935</name>
</gene>
<evidence type="ECO:0000256" key="5">
    <source>
        <dbReference type="ARBA" id="ARBA00022723"/>
    </source>
</evidence>
<proteinExistence type="inferred from homology"/>
<comment type="cofactor">
    <cofactor evidence="2">
        <name>Zn(2+)</name>
        <dbReference type="ChEBI" id="CHEBI:29105"/>
    </cofactor>
</comment>
<dbReference type="CDD" id="cd03429">
    <property type="entry name" value="NUDIX_NADH_pyrophosphatase_Nudt13"/>
    <property type="match status" value="1"/>
</dbReference>
<comment type="caution">
    <text evidence="13">The sequence shown here is derived from an EMBL/GenBank/DDBJ whole genome shotgun (WGS) entry which is preliminary data.</text>
</comment>
<dbReference type="Pfam" id="PF00293">
    <property type="entry name" value="NUDIX"/>
    <property type="match status" value="1"/>
</dbReference>
<dbReference type="InterPro" id="IPR015797">
    <property type="entry name" value="NUDIX_hydrolase-like_dom_sf"/>
</dbReference>
<evidence type="ECO:0000256" key="2">
    <source>
        <dbReference type="ARBA" id="ARBA00001947"/>
    </source>
</evidence>
<evidence type="ECO:0000256" key="1">
    <source>
        <dbReference type="ARBA" id="ARBA00001946"/>
    </source>
</evidence>
<reference evidence="13 14" key="1">
    <citation type="journal article" date="2018" name="J. Microbiol.">
        <title>Leifsonia flava sp. nov., a novel actinobacterium isolated from the rhizosphere of Aquilegia viridiflora.</title>
        <authorList>
            <person name="Cai Y."/>
            <person name="Tao W.Z."/>
            <person name="Ma Y.J."/>
            <person name="Cheng J."/>
            <person name="Zhang M.Y."/>
            <person name="Zhang Y.X."/>
        </authorList>
    </citation>
    <scope>NUCLEOTIDE SEQUENCE [LARGE SCALE GENOMIC DNA]</scope>
    <source>
        <strain evidence="13 14">SYP-B2174</strain>
    </source>
</reference>
<dbReference type="EMBL" id="SPQZ01000009">
    <property type="protein sequence ID" value="TFV94845.1"/>
    <property type="molecule type" value="Genomic_DNA"/>
</dbReference>
<dbReference type="GO" id="GO:0046872">
    <property type="term" value="F:metal ion binding"/>
    <property type="evidence" value="ECO:0007669"/>
    <property type="project" value="UniProtKB-KW"/>
</dbReference>
<protein>
    <recommendedName>
        <fullName evidence="4">NAD(+) diphosphatase</fullName>
        <ecNumber evidence="4">3.6.1.22</ecNumber>
    </recommendedName>
</protein>
<evidence type="ECO:0000256" key="4">
    <source>
        <dbReference type="ARBA" id="ARBA00012381"/>
    </source>
</evidence>
<keyword evidence="7" id="KW-0460">Magnesium</keyword>
<comment type="similarity">
    <text evidence="3">Belongs to the Nudix hydrolase family. NudC subfamily.</text>
</comment>
<evidence type="ECO:0000256" key="7">
    <source>
        <dbReference type="ARBA" id="ARBA00022842"/>
    </source>
</evidence>
<dbReference type="GO" id="GO:0035529">
    <property type="term" value="F:NADH pyrophosphatase activity"/>
    <property type="evidence" value="ECO:0007669"/>
    <property type="project" value="TreeGrafter"/>
</dbReference>
<evidence type="ECO:0000313" key="14">
    <source>
        <dbReference type="Proteomes" id="UP000298127"/>
    </source>
</evidence>